<dbReference type="InterPro" id="IPR037465">
    <property type="entry name" value="YlxR"/>
</dbReference>
<dbReference type="Pfam" id="PF04296">
    <property type="entry name" value="YlxR"/>
    <property type="match status" value="1"/>
</dbReference>
<keyword evidence="3" id="KW-1185">Reference proteome</keyword>
<dbReference type="InterPro" id="IPR035931">
    <property type="entry name" value="YlxR-like_sf"/>
</dbReference>
<name>A0A3N2D2C8_9MICO</name>
<evidence type="ECO:0000313" key="3">
    <source>
        <dbReference type="Proteomes" id="UP000275356"/>
    </source>
</evidence>
<evidence type="ECO:0000313" key="2">
    <source>
        <dbReference type="EMBL" id="ROR93911.1"/>
    </source>
</evidence>
<dbReference type="Gene3D" id="3.30.1230.10">
    <property type="entry name" value="YlxR-like"/>
    <property type="match status" value="1"/>
</dbReference>
<dbReference type="PANTHER" id="PTHR34215">
    <property type="entry name" value="BLL0784 PROTEIN"/>
    <property type="match status" value="1"/>
</dbReference>
<dbReference type="SUPFAM" id="SSF64376">
    <property type="entry name" value="YlxR-like"/>
    <property type="match status" value="1"/>
</dbReference>
<proteinExistence type="predicted"/>
<dbReference type="Proteomes" id="UP000275356">
    <property type="component" value="Unassembled WGS sequence"/>
</dbReference>
<comment type="caution">
    <text evidence="2">The sequence shown here is derived from an EMBL/GenBank/DDBJ whole genome shotgun (WGS) entry which is preliminary data.</text>
</comment>
<dbReference type="InterPro" id="IPR007393">
    <property type="entry name" value="YlxR_dom"/>
</dbReference>
<organism evidence="2 3">
    <name type="scientific">Salana multivorans</name>
    <dbReference type="NCBI Taxonomy" id="120377"/>
    <lineage>
        <taxon>Bacteria</taxon>
        <taxon>Bacillati</taxon>
        <taxon>Actinomycetota</taxon>
        <taxon>Actinomycetes</taxon>
        <taxon>Micrococcales</taxon>
        <taxon>Beutenbergiaceae</taxon>
        <taxon>Salana</taxon>
    </lineage>
</organism>
<dbReference type="PANTHER" id="PTHR34215:SF1">
    <property type="entry name" value="YLXR DOMAIN-CONTAINING PROTEIN"/>
    <property type="match status" value="1"/>
</dbReference>
<feature type="domain" description="YlxR" evidence="1">
    <location>
        <begin position="2"/>
        <end position="67"/>
    </location>
</feature>
<dbReference type="EMBL" id="RKHQ01000002">
    <property type="protein sequence ID" value="ROR93911.1"/>
    <property type="molecule type" value="Genomic_DNA"/>
</dbReference>
<reference evidence="2 3" key="1">
    <citation type="submission" date="2018-11" db="EMBL/GenBank/DDBJ databases">
        <title>Sequencing the genomes of 1000 actinobacteria strains.</title>
        <authorList>
            <person name="Klenk H.-P."/>
        </authorList>
    </citation>
    <scope>NUCLEOTIDE SEQUENCE [LARGE SCALE GENOMIC DNA]</scope>
    <source>
        <strain evidence="2 3">DSM 13521</strain>
    </source>
</reference>
<sequence length="92" mass="10024">MRTCLGCRERDSRSDLVRLVAIGPATVVVDERRSAPGRGGWLHPRQTCLELALRRGAVARALRLQPPVDTSAVVSRMAELVGAQHRPAGSER</sequence>
<evidence type="ECO:0000259" key="1">
    <source>
        <dbReference type="Pfam" id="PF04296"/>
    </source>
</evidence>
<protein>
    <recommendedName>
        <fullName evidence="1">YlxR domain-containing protein</fullName>
    </recommendedName>
</protein>
<gene>
    <name evidence="2" type="ORF">EDD28_3340</name>
</gene>
<dbReference type="AlphaFoldDB" id="A0A3N2D2C8"/>
<accession>A0A3N2D2C8</accession>